<name>A0A6J4H787_9CHLR</name>
<dbReference type="EMBL" id="CADCTR010000058">
    <property type="protein sequence ID" value="CAA9214678.1"/>
    <property type="molecule type" value="Genomic_DNA"/>
</dbReference>
<proteinExistence type="predicted"/>
<accession>A0A6J4H787</accession>
<reference evidence="1" key="1">
    <citation type="submission" date="2020-02" db="EMBL/GenBank/DDBJ databases">
        <authorList>
            <person name="Meier V. D."/>
        </authorList>
    </citation>
    <scope>NUCLEOTIDE SEQUENCE</scope>
    <source>
        <strain evidence="1">AVDCRST_MAG93</strain>
    </source>
</reference>
<dbReference type="AlphaFoldDB" id="A0A6J4H787"/>
<organism evidence="1">
    <name type="scientific">uncultured Chloroflexia bacterium</name>
    <dbReference type="NCBI Taxonomy" id="1672391"/>
    <lineage>
        <taxon>Bacteria</taxon>
        <taxon>Bacillati</taxon>
        <taxon>Chloroflexota</taxon>
        <taxon>Chloroflexia</taxon>
        <taxon>environmental samples</taxon>
    </lineage>
</organism>
<evidence type="ECO:0000313" key="1">
    <source>
        <dbReference type="EMBL" id="CAA9214678.1"/>
    </source>
</evidence>
<gene>
    <name evidence="1" type="ORF">AVDCRST_MAG93-182</name>
</gene>
<sequence length="61" mass="6477">MPGFGVFLGVMSTVVHGRPAALGSKWGQLLLRDQVTILPVHRKLDSQLGLPQPASNAAADR</sequence>
<protein>
    <submittedName>
        <fullName evidence="1">Uncharacterized protein</fullName>
    </submittedName>
</protein>